<feature type="region of interest" description="Disordered" evidence="1">
    <location>
        <begin position="1"/>
        <end position="20"/>
    </location>
</feature>
<organism evidence="2 3">
    <name type="scientific">Methylorubrum extorquens</name>
    <name type="common">Methylobacterium dichloromethanicum</name>
    <name type="synonym">Methylobacterium extorquens</name>
    <dbReference type="NCBI Taxonomy" id="408"/>
    <lineage>
        <taxon>Bacteria</taxon>
        <taxon>Pseudomonadati</taxon>
        <taxon>Pseudomonadota</taxon>
        <taxon>Alphaproteobacteria</taxon>
        <taxon>Hyphomicrobiales</taxon>
        <taxon>Methylobacteriaceae</taxon>
        <taxon>Methylorubrum</taxon>
    </lineage>
</organism>
<accession>A0A2N9AYK0</accession>
<gene>
    <name evidence="2" type="ORF">TK0001_5848</name>
</gene>
<proteinExistence type="predicted"/>
<evidence type="ECO:0000313" key="3">
    <source>
        <dbReference type="Proteomes" id="UP000233769"/>
    </source>
</evidence>
<name>A0A2N9AYK0_METEX</name>
<protein>
    <submittedName>
        <fullName evidence="2">Uncharacterized protein</fullName>
    </submittedName>
</protein>
<evidence type="ECO:0000313" key="2">
    <source>
        <dbReference type="EMBL" id="SOR32407.1"/>
    </source>
</evidence>
<evidence type="ECO:0000256" key="1">
    <source>
        <dbReference type="SAM" id="MobiDB-lite"/>
    </source>
</evidence>
<sequence>MIAAVSEMADTRMTHSPQQMDGLGRLIGSLL</sequence>
<dbReference type="Proteomes" id="UP000233769">
    <property type="component" value="Chromosome tk0001"/>
</dbReference>
<dbReference type="AlphaFoldDB" id="A0A2N9AYK0"/>
<dbReference type="EMBL" id="LT962688">
    <property type="protein sequence ID" value="SOR32407.1"/>
    <property type="molecule type" value="Genomic_DNA"/>
</dbReference>
<reference evidence="3" key="1">
    <citation type="submission" date="2017-10" db="EMBL/GenBank/DDBJ databases">
        <authorList>
            <person name="Regsiter A."/>
            <person name="William W."/>
        </authorList>
    </citation>
    <scope>NUCLEOTIDE SEQUENCE [LARGE SCALE GENOMIC DNA]</scope>
</reference>